<reference evidence="1 2" key="1">
    <citation type="submission" date="2014-01" db="EMBL/GenBank/DDBJ databases">
        <title>Comparative genomics of Fusobacterium necrophorum wild isolates.</title>
        <authorList>
            <person name="Kittichotirat W."/>
            <person name="Bumgarner R.E."/>
            <person name="Lawrence P."/>
        </authorList>
    </citation>
    <scope>NUCLEOTIDE SEQUENCE [LARGE SCALE GENOMIC DNA]</scope>
    <source>
        <strain evidence="1 2">DJ-2</strain>
    </source>
</reference>
<evidence type="ECO:0000313" key="1">
    <source>
        <dbReference type="EMBL" id="KDE72500.1"/>
    </source>
</evidence>
<dbReference type="AlphaFoldDB" id="A0AB73C3L0"/>
<organism evidence="1 2">
    <name type="scientific">Fusobacterium necrophorum DJ-2</name>
    <dbReference type="NCBI Taxonomy" id="1441737"/>
    <lineage>
        <taxon>Bacteria</taxon>
        <taxon>Fusobacteriati</taxon>
        <taxon>Fusobacteriota</taxon>
        <taxon>Fusobacteriia</taxon>
        <taxon>Fusobacteriales</taxon>
        <taxon>Fusobacteriaceae</taxon>
        <taxon>Fusobacterium</taxon>
    </lineage>
</organism>
<proteinExistence type="predicted"/>
<sequence>MKIKIIKTKYGNFEYMERNPFTFFIKLRRKK</sequence>
<dbReference type="EMBL" id="JAAH01000053">
    <property type="protein sequence ID" value="KDE72500.1"/>
    <property type="molecule type" value="Genomic_DNA"/>
</dbReference>
<protein>
    <submittedName>
        <fullName evidence="1">Uncharacterized protein</fullName>
    </submittedName>
</protein>
<accession>A0AB73C3L0</accession>
<comment type="caution">
    <text evidence="1">The sequence shown here is derived from an EMBL/GenBank/DDBJ whole genome shotgun (WGS) entry which is preliminary data.</text>
</comment>
<dbReference type="Proteomes" id="UP000027058">
    <property type="component" value="Unassembled WGS sequence"/>
</dbReference>
<name>A0AB73C3L0_9FUSO</name>
<gene>
    <name evidence="1" type="ORF">FUSO8_04955</name>
</gene>
<evidence type="ECO:0000313" key="2">
    <source>
        <dbReference type="Proteomes" id="UP000027058"/>
    </source>
</evidence>